<gene>
    <name evidence="13" type="ORF">MGYG_04417</name>
</gene>
<dbReference type="VEuPathDB" id="FungiDB:MGYG_04417"/>
<dbReference type="Proteomes" id="UP000002669">
    <property type="component" value="Unassembled WGS sequence"/>
</dbReference>
<feature type="compositionally biased region" description="Low complexity" evidence="11">
    <location>
        <begin position="211"/>
        <end position="253"/>
    </location>
</feature>
<dbReference type="EMBL" id="DS989824">
    <property type="protein sequence ID" value="EFR01410.1"/>
    <property type="molecule type" value="Genomic_DNA"/>
</dbReference>
<dbReference type="GO" id="GO:0031201">
    <property type="term" value="C:SNARE complex"/>
    <property type="evidence" value="ECO:0007669"/>
    <property type="project" value="TreeGrafter"/>
</dbReference>
<dbReference type="OMA" id="YAWIFGL"/>
<feature type="region of interest" description="Disordered" evidence="11">
    <location>
        <begin position="127"/>
        <end position="289"/>
    </location>
</feature>
<comment type="similarity">
    <text evidence="2">Belongs to the USE1 family.</text>
</comment>
<evidence type="ECO:0000256" key="4">
    <source>
        <dbReference type="ARBA" id="ARBA00022692"/>
    </source>
</evidence>
<evidence type="ECO:0000256" key="3">
    <source>
        <dbReference type="ARBA" id="ARBA00022448"/>
    </source>
</evidence>
<feature type="coiled-coil region" evidence="10">
    <location>
        <begin position="77"/>
        <end position="104"/>
    </location>
</feature>
<dbReference type="HOGENOM" id="CLU_027976_0_0_1"/>
<feature type="compositionally biased region" description="Low complexity" evidence="11">
    <location>
        <begin position="179"/>
        <end position="201"/>
    </location>
</feature>
<evidence type="ECO:0000256" key="1">
    <source>
        <dbReference type="ARBA" id="ARBA00004163"/>
    </source>
</evidence>
<dbReference type="OrthoDB" id="3231855at2759"/>
<sequence length="384" mass="42316">MARKLSEAYSSPNTTSINLTQLLSRLESNILSPSADLKPLLRSQYHRARVGANIEYGRNLLLQLERNSADIKHPQRKQTVQSDLSQKRQQLKILRQRLDDLGTQAHARARAAANTTTSPEYIADASVYSSEDEEDILPTPQDSVTPENVSSRASMNSSHIRDDPRQTEGQDQSVTSEASMSSMIPTPPSSSYGSASAHSEALGSNTLRNRSTIPTPAAAAQTTTDTTTHPSSATMSTGTFTTSAYPTTSTLASPLKPSPSSNTHFRPRNHSRKATEVDPEALLAQDRQEQESLTDSLLTLAQQLKTSTQTFNTTLESEKSIIDRAVEGLDRNTTGLESAGQKMSMLRRMSEGRGWWGRMLMYLWIFGLWIVAIMIVYVGPKLRF</sequence>
<dbReference type="PANTHER" id="PTHR13050">
    <property type="entry name" value="USE1-LIKE PROTEIN"/>
    <property type="match status" value="1"/>
</dbReference>
<evidence type="ECO:0000256" key="5">
    <source>
        <dbReference type="ARBA" id="ARBA00022824"/>
    </source>
</evidence>
<evidence type="ECO:0000256" key="6">
    <source>
        <dbReference type="ARBA" id="ARBA00022892"/>
    </source>
</evidence>
<evidence type="ECO:0000256" key="12">
    <source>
        <dbReference type="SAM" id="Phobius"/>
    </source>
</evidence>
<feature type="transmembrane region" description="Helical" evidence="12">
    <location>
        <begin position="355"/>
        <end position="378"/>
    </location>
</feature>
<dbReference type="Pfam" id="PF09753">
    <property type="entry name" value="Use1"/>
    <property type="match status" value="1"/>
</dbReference>
<keyword evidence="9 12" id="KW-0472">Membrane</keyword>
<keyword evidence="6" id="KW-0931">ER-Golgi transport</keyword>
<feature type="compositionally biased region" description="Polar residues" evidence="11">
    <location>
        <begin position="169"/>
        <end position="178"/>
    </location>
</feature>
<organism evidence="14">
    <name type="scientific">Arthroderma gypseum (strain ATCC MYA-4604 / CBS 118893)</name>
    <name type="common">Microsporum gypseum</name>
    <dbReference type="NCBI Taxonomy" id="535722"/>
    <lineage>
        <taxon>Eukaryota</taxon>
        <taxon>Fungi</taxon>
        <taxon>Dikarya</taxon>
        <taxon>Ascomycota</taxon>
        <taxon>Pezizomycotina</taxon>
        <taxon>Eurotiomycetes</taxon>
        <taxon>Eurotiomycetidae</taxon>
        <taxon>Onygenales</taxon>
        <taxon>Arthrodermataceae</taxon>
        <taxon>Nannizzia</taxon>
    </lineage>
</organism>
<evidence type="ECO:0000256" key="7">
    <source>
        <dbReference type="ARBA" id="ARBA00022927"/>
    </source>
</evidence>
<keyword evidence="8 12" id="KW-1133">Transmembrane helix</keyword>
<dbReference type="GO" id="GO:0005789">
    <property type="term" value="C:endoplasmic reticulum membrane"/>
    <property type="evidence" value="ECO:0007669"/>
    <property type="project" value="UniProtKB-SubCell"/>
</dbReference>
<evidence type="ECO:0000256" key="9">
    <source>
        <dbReference type="ARBA" id="ARBA00023136"/>
    </source>
</evidence>
<accession>E4USW1</accession>
<feature type="compositionally biased region" description="Polar residues" evidence="11">
    <location>
        <begin position="140"/>
        <end position="158"/>
    </location>
</feature>
<keyword evidence="7" id="KW-0653">Protein transport</keyword>
<evidence type="ECO:0000256" key="2">
    <source>
        <dbReference type="ARBA" id="ARBA00007891"/>
    </source>
</evidence>
<feature type="compositionally biased region" description="Basic and acidic residues" evidence="11">
    <location>
        <begin position="159"/>
        <end position="168"/>
    </location>
</feature>
<evidence type="ECO:0000256" key="10">
    <source>
        <dbReference type="SAM" id="Coils"/>
    </source>
</evidence>
<dbReference type="GO" id="GO:0005484">
    <property type="term" value="F:SNAP receptor activity"/>
    <property type="evidence" value="ECO:0007669"/>
    <property type="project" value="TreeGrafter"/>
</dbReference>
<dbReference type="CDD" id="cd15860">
    <property type="entry name" value="SNARE_USE1"/>
    <property type="match status" value="1"/>
</dbReference>
<dbReference type="AlphaFoldDB" id="E4USW1"/>
<protein>
    <submittedName>
        <fullName evidence="13">Synaptobrevin</fullName>
    </submittedName>
</protein>
<dbReference type="GeneID" id="10029530"/>
<dbReference type="GO" id="GO:0015031">
    <property type="term" value="P:protein transport"/>
    <property type="evidence" value="ECO:0007669"/>
    <property type="project" value="UniProtKB-KW"/>
</dbReference>
<dbReference type="eggNOG" id="ENOG502SCD1">
    <property type="taxonomic scope" value="Eukaryota"/>
</dbReference>
<keyword evidence="4 12" id="KW-0812">Transmembrane</keyword>
<keyword evidence="3" id="KW-0813">Transport</keyword>
<evidence type="ECO:0000256" key="8">
    <source>
        <dbReference type="ARBA" id="ARBA00022989"/>
    </source>
</evidence>
<evidence type="ECO:0000313" key="14">
    <source>
        <dbReference type="Proteomes" id="UP000002669"/>
    </source>
</evidence>
<dbReference type="STRING" id="535722.E4USW1"/>
<dbReference type="PANTHER" id="PTHR13050:SF7">
    <property type="entry name" value="VESICLE TRANSPORT PROTEIN USE1"/>
    <property type="match status" value="1"/>
</dbReference>
<keyword evidence="10" id="KW-0175">Coiled coil</keyword>
<reference evidence="14" key="1">
    <citation type="journal article" date="2012" name="MBio">
        <title>Comparative genome analysis of Trichophyton rubrum and related dermatophytes reveals candidate genes involved in infection.</title>
        <authorList>
            <person name="Martinez D.A."/>
            <person name="Oliver B.G."/>
            <person name="Graeser Y."/>
            <person name="Goldberg J.M."/>
            <person name="Li W."/>
            <person name="Martinez-Rossi N.M."/>
            <person name="Monod M."/>
            <person name="Shelest E."/>
            <person name="Barton R.C."/>
            <person name="Birch E."/>
            <person name="Brakhage A.A."/>
            <person name="Chen Z."/>
            <person name="Gurr S.J."/>
            <person name="Heiman D."/>
            <person name="Heitman J."/>
            <person name="Kosti I."/>
            <person name="Rossi A."/>
            <person name="Saif S."/>
            <person name="Samalova M."/>
            <person name="Saunders C.W."/>
            <person name="Shea T."/>
            <person name="Summerbell R.C."/>
            <person name="Xu J."/>
            <person name="Young S."/>
            <person name="Zeng Q."/>
            <person name="Birren B.W."/>
            <person name="Cuomo C.A."/>
            <person name="White T.C."/>
        </authorList>
    </citation>
    <scope>NUCLEOTIDE SEQUENCE [LARGE SCALE GENOMIC DNA]</scope>
    <source>
        <strain evidence="14">ATCC MYA-4604 / CBS 118893</strain>
    </source>
</reference>
<dbReference type="RefSeq" id="XP_003174240.1">
    <property type="nucleotide sequence ID" value="XM_003174192.1"/>
</dbReference>
<evidence type="ECO:0000256" key="11">
    <source>
        <dbReference type="SAM" id="MobiDB-lite"/>
    </source>
</evidence>
<dbReference type="InParanoid" id="E4USW1"/>
<comment type="subcellular location">
    <subcellularLocation>
        <location evidence="1">Endoplasmic reticulum membrane</location>
        <topology evidence="1">Single-pass type IV membrane protein</topology>
    </subcellularLocation>
</comment>
<name>E4USW1_ARTGP</name>
<dbReference type="InterPro" id="IPR019150">
    <property type="entry name" value="Vesicle_transport_protein_Use1"/>
</dbReference>
<keyword evidence="14" id="KW-1185">Reference proteome</keyword>
<keyword evidence="5" id="KW-0256">Endoplasmic reticulum</keyword>
<proteinExistence type="inferred from homology"/>
<dbReference type="GO" id="GO:0006890">
    <property type="term" value="P:retrograde vesicle-mediated transport, Golgi to endoplasmic reticulum"/>
    <property type="evidence" value="ECO:0007669"/>
    <property type="project" value="TreeGrafter"/>
</dbReference>
<evidence type="ECO:0000313" key="13">
    <source>
        <dbReference type="EMBL" id="EFR01410.1"/>
    </source>
</evidence>